<protein>
    <submittedName>
        <fullName evidence="3">Uncharacterized protein</fullName>
    </submittedName>
</protein>
<reference evidence="3" key="1">
    <citation type="submission" date="2021-01" db="EMBL/GenBank/DDBJ databases">
        <authorList>
            <person name="Corre E."/>
            <person name="Pelletier E."/>
            <person name="Niang G."/>
            <person name="Scheremetjew M."/>
            <person name="Finn R."/>
            <person name="Kale V."/>
            <person name="Holt S."/>
            <person name="Cochrane G."/>
            <person name="Meng A."/>
            <person name="Brown T."/>
            <person name="Cohen L."/>
        </authorList>
    </citation>
    <scope>NUCLEOTIDE SEQUENCE</scope>
    <source>
        <strain evidence="3">RCC3387</strain>
    </source>
</reference>
<dbReference type="EMBL" id="HBGW01051282">
    <property type="protein sequence ID" value="CAD9585031.1"/>
    <property type="molecule type" value="Transcribed_RNA"/>
</dbReference>
<dbReference type="PROSITE" id="PS00018">
    <property type="entry name" value="EF_HAND_1"/>
    <property type="match status" value="1"/>
</dbReference>
<feature type="transmembrane region" description="Helical" evidence="2">
    <location>
        <begin position="388"/>
        <end position="416"/>
    </location>
</feature>
<sequence>MHASPSSPPMKLIDIVDAGCGSITLPRTLQIHNRRLGLLFRVLQLATCVWVFYNTVYTKAWEISIVPDQFTLEVWAGTHPEDPKVPGAGGLYCENPQSMNYMYSYDFRFDFDDCVDMPAGEAVKKQGTDLFLPTTVHDQYIKKALGAIPCAQLASTCTGEFTNASSAGGTCRCKKENTFFSQMAELTPLHFTHGYAATWLDGSRQRGADKFLARTSSGKSSEWVELDGPSAQMLTVILAPDGSECAVGAVGWREAKSRWTPEDILERASIEGTFEEFLQCAGMSLDQEASSLASGLPEEEGVPRPRIGGAGLKLTFSYLNSVPARYGTGHGAVCEISVEAHPVWDSETSMAYTQVPQPVNGPGEYRTRKAYGVRLHTRTLGKFTKFDYMALINAFVNGLVLLSLPGVIVQFLALYGMGLMSKIYSRAVKQQLKLSRECAGSSVRMTAAAAAFQQLTEVSEKDKDGLSKDGLKNVIREAIGQVAVLDDTELDRLCSFVIGEMDNSGSGKVNMAEFVAAASSNELVEPKDLANFFDQQRSRGILEKVFASSRVSGRARLSRVTPGR</sequence>
<dbReference type="Gene3D" id="1.10.238.10">
    <property type="entry name" value="EF-hand"/>
    <property type="match status" value="1"/>
</dbReference>
<dbReference type="AlphaFoldDB" id="A0A7S2KRX1"/>
<dbReference type="SUPFAM" id="SSF47473">
    <property type="entry name" value="EF-hand"/>
    <property type="match status" value="1"/>
</dbReference>
<accession>A0A7S2KRX1</accession>
<gene>
    <name evidence="3" type="ORF">BRAN1462_LOCUS32587</name>
</gene>
<organism evidence="3">
    <name type="scientific">Zooxanthella nutricula</name>
    <dbReference type="NCBI Taxonomy" id="1333877"/>
    <lineage>
        <taxon>Eukaryota</taxon>
        <taxon>Sar</taxon>
        <taxon>Alveolata</taxon>
        <taxon>Dinophyceae</taxon>
        <taxon>Peridiniales</taxon>
        <taxon>Peridiniales incertae sedis</taxon>
        <taxon>Zooxanthella</taxon>
    </lineage>
</organism>
<evidence type="ECO:0000256" key="1">
    <source>
        <dbReference type="ARBA" id="ARBA00022837"/>
    </source>
</evidence>
<dbReference type="InterPro" id="IPR018247">
    <property type="entry name" value="EF_Hand_1_Ca_BS"/>
</dbReference>
<keyword evidence="2" id="KW-0812">Transmembrane</keyword>
<keyword evidence="2" id="KW-1133">Transmembrane helix</keyword>
<evidence type="ECO:0000256" key="2">
    <source>
        <dbReference type="SAM" id="Phobius"/>
    </source>
</evidence>
<proteinExistence type="predicted"/>
<keyword evidence="1" id="KW-0106">Calcium</keyword>
<name>A0A7S2KRX1_9DINO</name>
<evidence type="ECO:0000313" key="3">
    <source>
        <dbReference type="EMBL" id="CAD9585031.1"/>
    </source>
</evidence>
<dbReference type="InterPro" id="IPR011992">
    <property type="entry name" value="EF-hand-dom_pair"/>
</dbReference>
<keyword evidence="2" id="KW-0472">Membrane</keyword>